<gene>
    <name evidence="3" type="ORF">ISU02_14110</name>
</gene>
<evidence type="ECO:0000259" key="2">
    <source>
        <dbReference type="Pfam" id="PF13087"/>
    </source>
</evidence>
<protein>
    <submittedName>
        <fullName evidence="3">AAA family ATPase</fullName>
    </submittedName>
</protein>
<dbReference type="CDD" id="cd18808">
    <property type="entry name" value="SF1_C_Upf1"/>
    <property type="match status" value="1"/>
</dbReference>
<dbReference type="InterPro" id="IPR027417">
    <property type="entry name" value="P-loop_NTPase"/>
</dbReference>
<evidence type="ECO:0000313" key="4">
    <source>
        <dbReference type="Proteomes" id="UP000614200"/>
    </source>
</evidence>
<evidence type="ECO:0000313" key="3">
    <source>
        <dbReference type="EMBL" id="MBF4694253.1"/>
    </source>
</evidence>
<accession>A0ABR9ZUZ6</accession>
<dbReference type="SUPFAM" id="SSF52540">
    <property type="entry name" value="P-loop containing nucleoside triphosphate hydrolases"/>
    <property type="match status" value="2"/>
</dbReference>
<keyword evidence="4" id="KW-1185">Reference proteome</keyword>
<feature type="domain" description="DUF2726" evidence="1">
    <location>
        <begin position="847"/>
        <end position="915"/>
    </location>
</feature>
<dbReference type="CDD" id="cd17934">
    <property type="entry name" value="DEXXQc_Upf1-like"/>
    <property type="match status" value="1"/>
</dbReference>
<dbReference type="Pfam" id="PF13245">
    <property type="entry name" value="AAA_19"/>
    <property type="match status" value="1"/>
</dbReference>
<dbReference type="InterPro" id="IPR041679">
    <property type="entry name" value="DNA2/NAM7-like_C"/>
</dbReference>
<evidence type="ECO:0000259" key="1">
    <source>
        <dbReference type="Pfam" id="PF10881"/>
    </source>
</evidence>
<dbReference type="InterPro" id="IPR047187">
    <property type="entry name" value="SF1_C_Upf1"/>
</dbReference>
<dbReference type="RefSeq" id="WP_194702490.1">
    <property type="nucleotide sequence ID" value="NZ_JADKNH010000008.1"/>
</dbReference>
<proteinExistence type="predicted"/>
<dbReference type="Proteomes" id="UP000614200">
    <property type="component" value="Unassembled WGS sequence"/>
</dbReference>
<organism evidence="3 4">
    <name type="scientific">Fusibacter ferrireducens</name>
    <dbReference type="NCBI Taxonomy" id="2785058"/>
    <lineage>
        <taxon>Bacteria</taxon>
        <taxon>Bacillati</taxon>
        <taxon>Bacillota</taxon>
        <taxon>Clostridia</taxon>
        <taxon>Eubacteriales</taxon>
        <taxon>Eubacteriales Family XII. Incertae Sedis</taxon>
        <taxon>Fusibacter</taxon>
    </lineage>
</organism>
<comment type="caution">
    <text evidence="3">The sequence shown here is derived from an EMBL/GenBank/DDBJ whole genome shotgun (WGS) entry which is preliminary data.</text>
</comment>
<dbReference type="InterPro" id="IPR045055">
    <property type="entry name" value="DNA2/NAM7-like"/>
</dbReference>
<reference evidence="3 4" key="1">
    <citation type="submission" date="2020-11" db="EMBL/GenBank/DDBJ databases">
        <title>Fusibacter basophilias sp. nov.</title>
        <authorList>
            <person name="Qiu D."/>
        </authorList>
    </citation>
    <scope>NUCLEOTIDE SEQUENCE [LARGE SCALE GENOMIC DNA]</scope>
    <source>
        <strain evidence="3 4">Q10-2</strain>
    </source>
</reference>
<dbReference type="InterPro" id="IPR024402">
    <property type="entry name" value="DUF2726"/>
</dbReference>
<dbReference type="PANTHER" id="PTHR10887">
    <property type="entry name" value="DNA2/NAM7 HELICASE FAMILY"/>
    <property type="match status" value="1"/>
</dbReference>
<dbReference type="Pfam" id="PF13087">
    <property type="entry name" value="AAA_12"/>
    <property type="match status" value="1"/>
</dbReference>
<sequence length="923" mass="107177">MQYVTNLTHLIIERSISSGEIKDKTDSIATYKKDKTGYTVKFKSSPKEYRYKDQRMKVLTDPTKIDSENQIIKVFGKQVDNIERVLDFGYRIKFFFNDGSTNIYKREFVKFEQSKFFRPEVTNLLDYFKAIAVHQKSEEYQESFLKKELDSIKNLPNEAVLTGYLTKSLITGKSSDEILVFPFGINKSQKIAVERALTHKISVIQGPPGTGKTQTILNIIANIIHQNKNVAIVSGNNSATDNVYEKLVKNDYGFLAAPLGNKSRTEQFFEQSKVASMDTSKWSQKDSQLEDLQKKALKSLKDLTVQLDLINERALLKERYSKLRLEQKYFMNEKTQVEFDIKKYILRKTWSSKDSLKFLSLLEHIDMRGGKYTLFDRAKMLVKYRFYKSDISNIVNEDLANQIHQYYYKKAIEECLDRLKEIKSKLDHGNFDKIMETYREESEILMKNAIFKRYQKKSALKFDKKTYKTNFDDFINRYPVVLSTTNSIRRNKPNNFLFDYLIIDEASQVDLVTAIIAMSSCKHIVIVGDPMQLPHIVNTEMKKINDKLVNALNIDDEFDYSKYSIIDSIQLIYGDDIPITMLKEHYRCHPQIIRFCNEKYYDNNLVIMTSENKDDKVLSLYKATPGNHEREHPSGGYINIRQIEVMKDEVLPALKSESQNIGIVTPFRQQANEAVNIISSDEILIETVHKFQGREKEVIIISTVRSRPDNFIDDKKMVNVAVSRAIKSLIVVTNHEFIAKHGSNIGDLVKYIEYTGEGANIINSKRISIFDCLYTDYAEALTPFLNKMINISEFKSENLMGTLIKDVLKEDKFRSLKCLIHFPLKYLIKSDHSLLPEEIRYAKHPFTHVDFIVFNKLNKEPILVIEVDGYEYHKEGTDQYRRDRLKDGILDHINLPIIRFSTIGSNEKEKLILALDNAMNEEA</sequence>
<dbReference type="PANTHER" id="PTHR10887:SF495">
    <property type="entry name" value="HELICASE SENATAXIN ISOFORM X1-RELATED"/>
    <property type="match status" value="1"/>
</dbReference>
<feature type="domain" description="DNA2/NAM7 helicase-like C-terminal" evidence="2">
    <location>
        <begin position="576"/>
        <end position="735"/>
    </location>
</feature>
<dbReference type="Gene3D" id="3.40.50.300">
    <property type="entry name" value="P-loop containing nucleotide triphosphate hydrolases"/>
    <property type="match status" value="3"/>
</dbReference>
<dbReference type="EMBL" id="JADKNH010000008">
    <property type="protein sequence ID" value="MBF4694253.1"/>
    <property type="molecule type" value="Genomic_DNA"/>
</dbReference>
<dbReference type="Pfam" id="PF10881">
    <property type="entry name" value="DUF2726"/>
    <property type="match status" value="1"/>
</dbReference>
<name>A0ABR9ZUZ6_9FIRM</name>